<sequence length="212" mass="23462">MNRFERAFALLAVHEGGYVNHPDDPGGATNKGVTQRTYDNYRARHGLAPRHVRQITHNEVAAIYQVQYWGAIQADELPEGLAYCVFDAAVNSGPARAVRWLQAEIGATVDGVIGNETLGLASRADAAALIDRYCDRRLRFMKRLRHWPTFRNGWSARVAEVRAQAKVWVAKQEPAVSTIAPQPKADGPMSTIERLLSALAVLFGKDAKNENL</sequence>
<feature type="domain" description="Peptidoglycan binding" evidence="2">
    <location>
        <begin position="96"/>
        <end position="157"/>
    </location>
</feature>
<name>A0A8J7IEW6_9RHOB</name>
<dbReference type="Proteomes" id="UP000640583">
    <property type="component" value="Unassembled WGS sequence"/>
</dbReference>
<comment type="caution">
    <text evidence="3">The sequence shown here is derived from an EMBL/GenBank/DDBJ whole genome shotgun (WGS) entry which is preliminary data.</text>
</comment>
<dbReference type="InterPro" id="IPR008565">
    <property type="entry name" value="TtsA-like_GH18_dom"/>
</dbReference>
<dbReference type="AlphaFoldDB" id="A0A8J7IEW6"/>
<gene>
    <name evidence="3" type="ORF">H1D41_17080</name>
</gene>
<dbReference type="RefSeq" id="WP_228850063.1">
    <property type="nucleotide sequence ID" value="NZ_JADCKQ010000019.1"/>
</dbReference>
<dbReference type="CDD" id="cd13926">
    <property type="entry name" value="N-acetylmuramidase_GH108"/>
    <property type="match status" value="1"/>
</dbReference>
<keyword evidence="4" id="KW-1185">Reference proteome</keyword>
<accession>A0A8J7IEW6</accession>
<dbReference type="InterPro" id="IPR018537">
    <property type="entry name" value="Peptidoglycan-bd_3"/>
</dbReference>
<evidence type="ECO:0000313" key="4">
    <source>
        <dbReference type="Proteomes" id="UP000640583"/>
    </source>
</evidence>
<dbReference type="Gene3D" id="1.20.141.10">
    <property type="entry name" value="Chitosanase, subunit A, domain 1"/>
    <property type="match status" value="1"/>
</dbReference>
<evidence type="ECO:0000259" key="1">
    <source>
        <dbReference type="Pfam" id="PF05838"/>
    </source>
</evidence>
<organism evidence="3 4">
    <name type="scientific">Halocynthiibacter styelae</name>
    <dbReference type="NCBI Taxonomy" id="2761955"/>
    <lineage>
        <taxon>Bacteria</taxon>
        <taxon>Pseudomonadati</taxon>
        <taxon>Pseudomonadota</taxon>
        <taxon>Alphaproteobacteria</taxon>
        <taxon>Rhodobacterales</taxon>
        <taxon>Paracoccaceae</taxon>
        <taxon>Halocynthiibacter</taxon>
    </lineage>
</organism>
<dbReference type="InterPro" id="IPR023346">
    <property type="entry name" value="Lysozyme-like_dom_sf"/>
</dbReference>
<keyword evidence="3" id="KW-0378">Hydrolase</keyword>
<evidence type="ECO:0000259" key="2">
    <source>
        <dbReference type="Pfam" id="PF09374"/>
    </source>
</evidence>
<dbReference type="EMBL" id="JADCKQ010000019">
    <property type="protein sequence ID" value="MBI1495359.1"/>
    <property type="molecule type" value="Genomic_DNA"/>
</dbReference>
<dbReference type="GO" id="GO:0016787">
    <property type="term" value="F:hydrolase activity"/>
    <property type="evidence" value="ECO:0007669"/>
    <property type="project" value="UniProtKB-KW"/>
</dbReference>
<dbReference type="Pfam" id="PF09374">
    <property type="entry name" value="PG_binding_3"/>
    <property type="match status" value="1"/>
</dbReference>
<proteinExistence type="predicted"/>
<feature type="domain" description="TtsA-like Glycoside hydrolase family 108" evidence="1">
    <location>
        <begin position="12"/>
        <end position="93"/>
    </location>
</feature>
<dbReference type="SUPFAM" id="SSF53955">
    <property type="entry name" value="Lysozyme-like"/>
    <property type="match status" value="1"/>
</dbReference>
<protein>
    <submittedName>
        <fullName evidence="3">Glycoside hydrolase family 108 protein</fullName>
    </submittedName>
</protein>
<evidence type="ECO:0000313" key="3">
    <source>
        <dbReference type="EMBL" id="MBI1495359.1"/>
    </source>
</evidence>
<reference evidence="3" key="1">
    <citation type="submission" date="2020-10" db="EMBL/GenBank/DDBJ databases">
        <title>Paenihalocynthiibacter styelae gen. nov., sp. nov., isolated from stalked sea squirt Styela clava.</title>
        <authorList>
            <person name="Kim Y.-O."/>
            <person name="Yoon J.-H."/>
        </authorList>
    </citation>
    <scope>NUCLEOTIDE SEQUENCE</scope>
    <source>
        <strain evidence="3">MYP1-1</strain>
    </source>
</reference>
<dbReference type="Pfam" id="PF05838">
    <property type="entry name" value="Glyco_hydro_108"/>
    <property type="match status" value="1"/>
</dbReference>